<feature type="region of interest" description="Disordered" evidence="7">
    <location>
        <begin position="41"/>
        <end position="60"/>
    </location>
</feature>
<accession>M7Z6Y1</accession>
<reference evidence="8" key="1">
    <citation type="journal article" date="2013" name="Nature">
        <title>Draft genome of the wheat A-genome progenitor Triticum urartu.</title>
        <authorList>
            <person name="Ling H.Q."/>
            <person name="Zhao S."/>
            <person name="Liu D."/>
            <person name="Wang J."/>
            <person name="Sun H."/>
            <person name="Zhang C."/>
            <person name="Fan H."/>
            <person name="Li D."/>
            <person name="Dong L."/>
            <person name="Tao Y."/>
            <person name="Gao C."/>
            <person name="Wu H."/>
            <person name="Li Y."/>
            <person name="Cui Y."/>
            <person name="Guo X."/>
            <person name="Zheng S."/>
            <person name="Wang B."/>
            <person name="Yu K."/>
            <person name="Liang Q."/>
            <person name="Yang W."/>
            <person name="Lou X."/>
            <person name="Chen J."/>
            <person name="Feng M."/>
            <person name="Jian J."/>
            <person name="Zhang X."/>
            <person name="Luo G."/>
            <person name="Jiang Y."/>
            <person name="Liu J."/>
            <person name="Wang Z."/>
            <person name="Sha Y."/>
            <person name="Zhang B."/>
            <person name="Wu H."/>
            <person name="Tang D."/>
            <person name="Shen Q."/>
            <person name="Xue P."/>
            <person name="Zou S."/>
            <person name="Wang X."/>
            <person name="Liu X."/>
            <person name="Wang F."/>
            <person name="Yang Y."/>
            <person name="An X."/>
            <person name="Dong Z."/>
            <person name="Zhang K."/>
            <person name="Zhang X."/>
            <person name="Luo M.C."/>
            <person name="Dvorak J."/>
            <person name="Tong Y."/>
            <person name="Wang J."/>
            <person name="Yang H."/>
            <person name="Li Z."/>
            <person name="Wang D."/>
            <person name="Zhang A."/>
            <person name="Wang J."/>
        </authorList>
    </citation>
    <scope>NUCLEOTIDE SEQUENCE</scope>
</reference>
<dbReference type="GO" id="GO:0004553">
    <property type="term" value="F:hydrolase activity, hydrolyzing O-glycosyl compounds"/>
    <property type="evidence" value="ECO:0007669"/>
    <property type="project" value="InterPro"/>
</dbReference>
<keyword evidence="2" id="KW-0808">Transferase</keyword>
<dbReference type="SUPFAM" id="SSF49899">
    <property type="entry name" value="Concanavalin A-like lectins/glucanases"/>
    <property type="match status" value="1"/>
</dbReference>
<keyword evidence="4" id="KW-0326">Glycosidase</keyword>
<feature type="compositionally biased region" description="Low complexity" evidence="7">
    <location>
        <begin position="41"/>
        <end position="51"/>
    </location>
</feature>
<dbReference type="Pfam" id="PF06955">
    <property type="entry name" value="XET_C"/>
    <property type="match status" value="1"/>
</dbReference>
<proteinExistence type="predicted"/>
<feature type="region of interest" description="Disordered" evidence="7">
    <location>
        <begin position="86"/>
        <end position="109"/>
    </location>
</feature>
<gene>
    <name evidence="8" type="ORF">TRIUR3_09797</name>
</gene>
<dbReference type="STRING" id="4572.M7Z6Y1"/>
<evidence type="ECO:0000256" key="1">
    <source>
        <dbReference type="ARBA" id="ARBA00012152"/>
    </source>
</evidence>
<sequence>MAAAVLESTTTGWGALAASRVPRAAGARSWISAALLRSKAAGTAGAATPTPIEGEGKSRSAAVDHQREAHAVEGTEGTIRHALAAIHTPTIRTPSARRRPRESMPPSRLKMSRRAVTIGLPTVSIVPPRWPWRGRGGAKGASDILDLVDDDIGIDAVVVDPMESDMVGDVVQSFHLDEDEYTGELAAVELAFSSPRSRAPAASTMASRAAVSAALALLVASASAWLHEEFTTEGNVRAGYDARGQQVASLLLDRQSGSAFRSRRRYLYGQFSVQIKLVPGNSAGTVASFYLSSGEGPGHDEIDMEFMGNTTGQPVALNTNVWANGDGKKEQQFYLWFDPAADYHTYTIIWNAKNVIFKVDGLFLRCFTRHADLPYPGAKPMAVHATLWDGSYWATEQGRVKVDWSAAPFVVSYRGYLADARVPAGDGRPLSCPTGTDRWMKRQPSAAEQGTVAWARRNYMHYDYCQDGWRFPQGFPAECSRG</sequence>
<evidence type="ECO:0000256" key="7">
    <source>
        <dbReference type="SAM" id="MobiDB-lite"/>
    </source>
</evidence>
<evidence type="ECO:0000256" key="2">
    <source>
        <dbReference type="ARBA" id="ARBA00022679"/>
    </source>
</evidence>
<dbReference type="Pfam" id="PF00722">
    <property type="entry name" value="Glyco_hydro_16"/>
    <property type="match status" value="1"/>
</dbReference>
<dbReference type="AlphaFoldDB" id="M7Z6Y1"/>
<evidence type="ECO:0000256" key="5">
    <source>
        <dbReference type="ARBA" id="ARBA00034022"/>
    </source>
</evidence>
<dbReference type="Gene3D" id="2.60.120.200">
    <property type="match status" value="1"/>
</dbReference>
<dbReference type="EC" id="2.4.1.207" evidence="1"/>
<feature type="active site" description="Nucleophile" evidence="6">
    <location>
        <position position="301"/>
    </location>
</feature>
<evidence type="ECO:0000313" key="8">
    <source>
        <dbReference type="EMBL" id="EMS55747.1"/>
    </source>
</evidence>
<protein>
    <recommendedName>
        <fullName evidence="1">xyloglucan:xyloglucosyl transferase</fullName>
        <ecNumber evidence="1">2.4.1.207</ecNumber>
    </recommendedName>
</protein>
<dbReference type="eggNOG" id="ENOG502R6NS">
    <property type="taxonomic scope" value="Eukaryota"/>
</dbReference>
<dbReference type="PANTHER" id="PTHR31062">
    <property type="entry name" value="XYLOGLUCAN ENDOTRANSGLUCOSYLASE/HYDROLASE PROTEIN 8-RELATED"/>
    <property type="match status" value="1"/>
</dbReference>
<dbReference type="InterPro" id="IPR008264">
    <property type="entry name" value="Beta_glucanase"/>
</dbReference>
<organism evidence="8">
    <name type="scientific">Triticum urartu</name>
    <name type="common">Red wild einkorn</name>
    <name type="synonym">Crithodium urartu</name>
    <dbReference type="NCBI Taxonomy" id="4572"/>
    <lineage>
        <taxon>Eukaryota</taxon>
        <taxon>Viridiplantae</taxon>
        <taxon>Streptophyta</taxon>
        <taxon>Embryophyta</taxon>
        <taxon>Tracheophyta</taxon>
        <taxon>Spermatophyta</taxon>
        <taxon>Magnoliopsida</taxon>
        <taxon>Liliopsida</taxon>
        <taxon>Poales</taxon>
        <taxon>Poaceae</taxon>
        <taxon>BOP clade</taxon>
        <taxon>Pooideae</taxon>
        <taxon>Triticodae</taxon>
        <taxon>Triticeae</taxon>
        <taxon>Triticinae</taxon>
        <taxon>Triticum</taxon>
    </lineage>
</organism>
<dbReference type="PROSITE" id="PS51762">
    <property type="entry name" value="GH16_2"/>
    <property type="match status" value="1"/>
</dbReference>
<evidence type="ECO:0000256" key="6">
    <source>
        <dbReference type="PIRSR" id="PIRSR608264-1"/>
    </source>
</evidence>
<dbReference type="EMBL" id="KD166866">
    <property type="protein sequence ID" value="EMS55747.1"/>
    <property type="molecule type" value="Genomic_DNA"/>
</dbReference>
<evidence type="ECO:0000256" key="3">
    <source>
        <dbReference type="ARBA" id="ARBA00022801"/>
    </source>
</evidence>
<dbReference type="InterPro" id="IPR044791">
    <property type="entry name" value="Beta-glucanase/XTH"/>
</dbReference>
<dbReference type="InterPro" id="IPR010713">
    <property type="entry name" value="XET_C"/>
</dbReference>
<evidence type="ECO:0000256" key="4">
    <source>
        <dbReference type="ARBA" id="ARBA00023295"/>
    </source>
</evidence>
<dbReference type="GO" id="GO:0048046">
    <property type="term" value="C:apoplast"/>
    <property type="evidence" value="ECO:0007669"/>
    <property type="project" value="InterPro"/>
</dbReference>
<dbReference type="GO" id="GO:0044042">
    <property type="term" value="P:glucan metabolic process"/>
    <property type="evidence" value="ECO:0007669"/>
    <property type="project" value="InterPro"/>
</dbReference>
<dbReference type="PRINTS" id="PR00737">
    <property type="entry name" value="GLHYDRLASE16"/>
</dbReference>
<feature type="active site" description="Proton donor" evidence="6">
    <location>
        <position position="305"/>
    </location>
</feature>
<keyword evidence="3 8" id="KW-0378">Hydrolase</keyword>
<dbReference type="InterPro" id="IPR000757">
    <property type="entry name" value="Beta-glucanase-like"/>
</dbReference>
<dbReference type="InterPro" id="IPR013320">
    <property type="entry name" value="ConA-like_dom_sf"/>
</dbReference>
<name>M7Z6Y1_TRIUA</name>
<comment type="catalytic activity">
    <reaction evidence="5">
        <text>breaks a beta-(1-&gt;4) bond in the backbone of a xyloglucan and transfers the xyloglucanyl segment on to O-4 of the non-reducing terminal glucose residue of an acceptor, which can be a xyloglucan or an oligosaccharide of xyloglucan.</text>
        <dbReference type="EC" id="2.4.1.207"/>
    </reaction>
</comment>
<dbReference type="GO" id="GO:0016762">
    <property type="term" value="F:xyloglucan:xyloglucosyl transferase activity"/>
    <property type="evidence" value="ECO:0007669"/>
    <property type="project" value="UniProtKB-EC"/>
</dbReference>